<reference evidence="2" key="1">
    <citation type="submission" date="2016-10" db="EMBL/GenBank/DDBJ databases">
        <authorList>
            <person name="Varghese N."/>
            <person name="Submissions S."/>
        </authorList>
    </citation>
    <scope>NUCLEOTIDE SEQUENCE [LARGE SCALE GENOMIC DNA]</scope>
    <source>
        <strain evidence="2">S9</strain>
    </source>
</reference>
<dbReference type="STRING" id="1601833.SAMN05518684_10262"/>
<name>A0A1H9Q6P7_9BACI</name>
<dbReference type="AlphaFoldDB" id="A0A1H9Q6P7"/>
<accession>A0A1H9Q6P7</accession>
<dbReference type="Proteomes" id="UP000198571">
    <property type="component" value="Unassembled WGS sequence"/>
</dbReference>
<evidence type="ECO:0000313" key="2">
    <source>
        <dbReference type="Proteomes" id="UP000198571"/>
    </source>
</evidence>
<sequence length="41" mass="4742">MWILVLLAVIGIGTIIGYLKEQTKQNKKMIELLEEINNNKK</sequence>
<proteinExistence type="predicted"/>
<keyword evidence="2" id="KW-1185">Reference proteome</keyword>
<organism evidence="1 2">
    <name type="scientific">Salipaludibacillus aurantiacus</name>
    <dbReference type="NCBI Taxonomy" id="1601833"/>
    <lineage>
        <taxon>Bacteria</taxon>
        <taxon>Bacillati</taxon>
        <taxon>Bacillota</taxon>
        <taxon>Bacilli</taxon>
        <taxon>Bacillales</taxon>
        <taxon>Bacillaceae</taxon>
    </lineage>
</organism>
<evidence type="ECO:0000313" key="1">
    <source>
        <dbReference type="EMBL" id="SER56114.1"/>
    </source>
</evidence>
<dbReference type="EMBL" id="FOGT01000002">
    <property type="protein sequence ID" value="SER56114.1"/>
    <property type="molecule type" value="Genomic_DNA"/>
</dbReference>
<dbReference type="RefSeq" id="WP_281244198.1">
    <property type="nucleotide sequence ID" value="NZ_FOGT01000002.1"/>
</dbReference>
<gene>
    <name evidence="1" type="ORF">SAMN05518684_10262</name>
</gene>
<protein>
    <submittedName>
        <fullName evidence="1">Uncharacterized protein</fullName>
    </submittedName>
</protein>